<feature type="domain" description="YqgF/RNase H-like" evidence="1">
    <location>
        <begin position="12"/>
        <end position="97"/>
    </location>
</feature>
<dbReference type="AlphaFoldDB" id="A0A1H6TTB1"/>
<evidence type="ECO:0000259" key="1">
    <source>
        <dbReference type="SMART" id="SM00732"/>
    </source>
</evidence>
<dbReference type="Proteomes" id="UP000199662">
    <property type="component" value="Unassembled WGS sequence"/>
</dbReference>
<dbReference type="RefSeq" id="WP_245741186.1">
    <property type="nucleotide sequence ID" value="NZ_FNZK01000001.1"/>
</dbReference>
<name>A0A1H6TTB1_9FIRM</name>
<protein>
    <submittedName>
        <fullName evidence="2">RNase H-fold protein, predicted Holliday junction resolvase</fullName>
    </submittedName>
</protein>
<dbReference type="InterPro" id="IPR006641">
    <property type="entry name" value="YqgF/RNaseH-like_dom"/>
</dbReference>
<proteinExistence type="predicted"/>
<dbReference type="GO" id="GO:0006139">
    <property type="term" value="P:nucleobase-containing compound metabolic process"/>
    <property type="evidence" value="ECO:0007669"/>
    <property type="project" value="InterPro"/>
</dbReference>
<keyword evidence="3" id="KW-1185">Reference proteome</keyword>
<dbReference type="InterPro" id="IPR012337">
    <property type="entry name" value="RNaseH-like_sf"/>
</dbReference>
<dbReference type="Gene3D" id="3.30.420.140">
    <property type="entry name" value="YqgF/RNase H-like domain"/>
    <property type="match status" value="1"/>
</dbReference>
<dbReference type="SMART" id="SM00732">
    <property type="entry name" value="YqgFc"/>
    <property type="match status" value="1"/>
</dbReference>
<organism evidence="2 3">
    <name type="scientific">Propionispira arboris</name>
    <dbReference type="NCBI Taxonomy" id="84035"/>
    <lineage>
        <taxon>Bacteria</taxon>
        <taxon>Bacillati</taxon>
        <taxon>Bacillota</taxon>
        <taxon>Negativicutes</taxon>
        <taxon>Selenomonadales</taxon>
        <taxon>Selenomonadaceae</taxon>
        <taxon>Propionispira</taxon>
    </lineage>
</organism>
<evidence type="ECO:0000313" key="3">
    <source>
        <dbReference type="Proteomes" id="UP000199662"/>
    </source>
</evidence>
<sequence length="142" mass="15937">MKEIVKVIEMQKTILSIDPGREKCGVAVVSRAGILIKRVVATINILPEIGKLCDYYPVDLIIMGNGTTSKAAQLQIKAAFPDMPLQICEEYRTTDAAKIRYWQENPPSGWRRLLPTTMQVPPDPVDDYAAVILAERYFIKNS</sequence>
<dbReference type="InterPro" id="IPR037027">
    <property type="entry name" value="YqgF/RNaseH-like_dom_sf"/>
</dbReference>
<gene>
    <name evidence="2" type="ORF">SAMN05660742_101181</name>
</gene>
<evidence type="ECO:0000313" key="2">
    <source>
        <dbReference type="EMBL" id="SEI83313.1"/>
    </source>
</evidence>
<dbReference type="EMBL" id="FNZK01000001">
    <property type="protein sequence ID" value="SEI83313.1"/>
    <property type="molecule type" value="Genomic_DNA"/>
</dbReference>
<reference evidence="2 3" key="1">
    <citation type="submission" date="2016-10" db="EMBL/GenBank/DDBJ databases">
        <authorList>
            <person name="de Groot N.N."/>
        </authorList>
    </citation>
    <scope>NUCLEOTIDE SEQUENCE [LARGE SCALE GENOMIC DNA]</scope>
    <source>
        <strain evidence="2 3">DSM 2179</strain>
    </source>
</reference>
<accession>A0A1H6TTB1</accession>
<dbReference type="STRING" id="84035.SAMN05660742_101181"/>
<dbReference type="SUPFAM" id="SSF53098">
    <property type="entry name" value="Ribonuclease H-like"/>
    <property type="match status" value="1"/>
</dbReference>